<organism evidence="1 2">
    <name type="scientific">Blautia hydrogenotrophica (strain DSM 10507 / JCM 14656 / S5a33)</name>
    <name type="common">Ruminococcus hydrogenotrophicus</name>
    <dbReference type="NCBI Taxonomy" id="476272"/>
    <lineage>
        <taxon>Bacteria</taxon>
        <taxon>Bacillati</taxon>
        <taxon>Bacillota</taxon>
        <taxon>Clostridia</taxon>
        <taxon>Lachnospirales</taxon>
        <taxon>Lachnospiraceae</taxon>
        <taxon>Blautia</taxon>
    </lineage>
</organism>
<reference evidence="1 2" key="2">
    <citation type="submission" date="2009-02" db="EMBL/GenBank/DDBJ databases">
        <title>Draft genome sequence of Blautia hydrogenotrophica DSM 10507 (Ruminococcus hydrogenotrophicus DSM 10507).</title>
        <authorList>
            <person name="Sudarsanam P."/>
            <person name="Ley R."/>
            <person name="Guruge J."/>
            <person name="Turnbaugh P.J."/>
            <person name="Mahowald M."/>
            <person name="Liep D."/>
            <person name="Gordon J."/>
        </authorList>
    </citation>
    <scope>NUCLEOTIDE SEQUENCE [LARGE SCALE GENOMIC DNA]</scope>
    <source>
        <strain evidence="2">DSM 10507 / JCM 14656 / S5a33</strain>
    </source>
</reference>
<gene>
    <name evidence="1" type="ORF">RUMHYD_03859</name>
</gene>
<dbReference type="PATRIC" id="fig|476272.21.peg.546"/>
<proteinExistence type="predicted"/>
<dbReference type="GeneID" id="86823167"/>
<sequence>MTQNGGVRMRGQKIRQAALDLGFGGLSGCGRSGVRLQFSWVL</sequence>
<dbReference type="HOGENOM" id="CLU_3247943_0_0_9"/>
<reference evidence="1 2" key="1">
    <citation type="submission" date="2009-01" db="EMBL/GenBank/DDBJ databases">
        <authorList>
            <person name="Fulton L."/>
            <person name="Clifton S."/>
            <person name="Fulton B."/>
            <person name="Xu J."/>
            <person name="Minx P."/>
            <person name="Pepin K.H."/>
            <person name="Johnson M."/>
            <person name="Bhonagiri V."/>
            <person name="Nash W.E."/>
            <person name="Mardis E.R."/>
            <person name="Wilson R.K."/>
        </authorList>
    </citation>
    <scope>NUCLEOTIDE SEQUENCE [LARGE SCALE GENOMIC DNA]</scope>
    <source>
        <strain evidence="2">DSM 10507 / JCM 14656 / S5a33</strain>
    </source>
</reference>
<evidence type="ECO:0000313" key="2">
    <source>
        <dbReference type="Proteomes" id="UP000003100"/>
    </source>
</evidence>
<accession>C0CSJ2</accession>
<dbReference type="AlphaFoldDB" id="C0CSJ2"/>
<keyword evidence="2" id="KW-1185">Reference proteome</keyword>
<name>C0CSJ2_BLAHS</name>
<dbReference type="EMBL" id="ACBZ01000210">
    <property type="protein sequence ID" value="EEG47265.1"/>
    <property type="molecule type" value="Genomic_DNA"/>
</dbReference>
<protein>
    <submittedName>
        <fullName evidence="1">Uncharacterized protein</fullName>
    </submittedName>
</protein>
<dbReference type="RefSeq" id="WP_005952554.1">
    <property type="nucleotide sequence ID" value="NZ_CP136423.1"/>
</dbReference>
<dbReference type="Proteomes" id="UP000003100">
    <property type="component" value="Unassembled WGS sequence"/>
</dbReference>
<comment type="caution">
    <text evidence="1">The sequence shown here is derived from an EMBL/GenBank/DDBJ whole genome shotgun (WGS) entry which is preliminary data.</text>
</comment>
<evidence type="ECO:0000313" key="1">
    <source>
        <dbReference type="EMBL" id="EEG47265.1"/>
    </source>
</evidence>